<dbReference type="SUPFAM" id="SSF51182">
    <property type="entry name" value="RmlC-like cupins"/>
    <property type="match status" value="1"/>
</dbReference>
<keyword evidence="3" id="KW-0408">Iron</keyword>
<sequence>MPWVWPPKRYTYLDFSLILLLSQVEMEQKGLRFVLTRLLTCAERVIRGEATAISETAALVGTVNESMIGDLPPADLCATQKSPVLYGLLYDSPTVHASVFGFSRTGEVIPLHDHPTMHGFVTVLRGALKVKSFSLLDSFDQHFSGQVKVRYEGERIVNKGDGCVYLCPAEGNIHEITALENGSFFFDVLFPGYGDSLPCTYFEAPDRLPSIGRECYLREVSRPSNYYCCTVPLRQIVDL</sequence>
<evidence type="ECO:0000313" key="4">
    <source>
        <dbReference type="EMBL" id="KAJ1359113.1"/>
    </source>
</evidence>
<dbReference type="PANTHER" id="PTHR22966">
    <property type="entry name" value="2-AMINOETHANETHIOL DIOXYGENASE"/>
    <property type="match status" value="1"/>
</dbReference>
<name>A0AAD5QNU4_PARTN</name>
<dbReference type="Proteomes" id="UP001196413">
    <property type="component" value="Unassembled WGS sequence"/>
</dbReference>
<evidence type="ECO:0008006" key="6">
    <source>
        <dbReference type="Google" id="ProtNLM"/>
    </source>
</evidence>
<gene>
    <name evidence="4" type="ORF">KIN20_017758</name>
</gene>
<dbReference type="InterPro" id="IPR014710">
    <property type="entry name" value="RmlC-like_jellyroll"/>
</dbReference>
<keyword evidence="1" id="KW-0479">Metal-binding</keyword>
<dbReference type="GO" id="GO:0046872">
    <property type="term" value="F:metal ion binding"/>
    <property type="evidence" value="ECO:0007669"/>
    <property type="project" value="UniProtKB-KW"/>
</dbReference>
<comment type="caution">
    <text evidence="4">The sequence shown here is derived from an EMBL/GenBank/DDBJ whole genome shotgun (WGS) entry which is preliminary data.</text>
</comment>
<dbReference type="GO" id="GO:0016702">
    <property type="term" value="F:oxidoreductase activity, acting on single donors with incorporation of molecular oxygen, incorporation of two atoms of oxygen"/>
    <property type="evidence" value="ECO:0007669"/>
    <property type="project" value="InterPro"/>
</dbReference>
<dbReference type="EMBL" id="JAHQIW010003547">
    <property type="protein sequence ID" value="KAJ1359113.1"/>
    <property type="molecule type" value="Genomic_DNA"/>
</dbReference>
<dbReference type="CDD" id="cd20289">
    <property type="entry name" value="cupin_ADO"/>
    <property type="match status" value="1"/>
</dbReference>
<reference evidence="4" key="1">
    <citation type="submission" date="2021-06" db="EMBL/GenBank/DDBJ databases">
        <title>Parelaphostrongylus tenuis whole genome reference sequence.</title>
        <authorList>
            <person name="Garwood T.J."/>
            <person name="Larsen P.A."/>
            <person name="Fountain-Jones N.M."/>
            <person name="Garbe J.R."/>
            <person name="Macchietto M.G."/>
            <person name="Kania S.A."/>
            <person name="Gerhold R.W."/>
            <person name="Richards J.E."/>
            <person name="Wolf T.M."/>
        </authorList>
    </citation>
    <scope>NUCLEOTIDE SEQUENCE</scope>
    <source>
        <strain evidence="4">MNPRO001-30</strain>
        <tissue evidence="4">Meninges</tissue>
    </source>
</reference>
<dbReference type="Pfam" id="PF07847">
    <property type="entry name" value="PCO_ADO"/>
    <property type="match status" value="1"/>
</dbReference>
<dbReference type="Gene3D" id="2.60.120.10">
    <property type="entry name" value="Jelly Rolls"/>
    <property type="match status" value="1"/>
</dbReference>
<dbReference type="InterPro" id="IPR012864">
    <property type="entry name" value="PCO/ADO"/>
</dbReference>
<accession>A0AAD5QNU4</accession>
<evidence type="ECO:0000256" key="1">
    <source>
        <dbReference type="ARBA" id="ARBA00022723"/>
    </source>
</evidence>
<keyword evidence="5" id="KW-1185">Reference proteome</keyword>
<dbReference type="InterPro" id="IPR011051">
    <property type="entry name" value="RmlC_Cupin_sf"/>
</dbReference>
<dbReference type="PANTHER" id="PTHR22966:SF61">
    <property type="entry name" value="2-AMINOETHANETHIOL DIOXYGENASE"/>
    <property type="match status" value="1"/>
</dbReference>
<organism evidence="4 5">
    <name type="scientific">Parelaphostrongylus tenuis</name>
    <name type="common">Meningeal worm</name>
    <dbReference type="NCBI Taxonomy" id="148309"/>
    <lineage>
        <taxon>Eukaryota</taxon>
        <taxon>Metazoa</taxon>
        <taxon>Ecdysozoa</taxon>
        <taxon>Nematoda</taxon>
        <taxon>Chromadorea</taxon>
        <taxon>Rhabditida</taxon>
        <taxon>Rhabditina</taxon>
        <taxon>Rhabditomorpha</taxon>
        <taxon>Strongyloidea</taxon>
        <taxon>Metastrongylidae</taxon>
        <taxon>Parelaphostrongylus</taxon>
    </lineage>
</organism>
<evidence type="ECO:0000313" key="5">
    <source>
        <dbReference type="Proteomes" id="UP001196413"/>
    </source>
</evidence>
<evidence type="ECO:0000256" key="2">
    <source>
        <dbReference type="ARBA" id="ARBA00023002"/>
    </source>
</evidence>
<evidence type="ECO:0000256" key="3">
    <source>
        <dbReference type="ARBA" id="ARBA00023004"/>
    </source>
</evidence>
<proteinExistence type="predicted"/>
<keyword evidence="2" id="KW-0560">Oxidoreductase</keyword>
<dbReference type="AlphaFoldDB" id="A0AAD5QNU4"/>
<protein>
    <recommendedName>
        <fullName evidence="6">2-aminoethanethiol dioxygenase</fullName>
    </recommendedName>
</protein>
<dbReference type="GO" id="GO:0005739">
    <property type="term" value="C:mitochondrion"/>
    <property type="evidence" value="ECO:0007669"/>
    <property type="project" value="TreeGrafter"/>
</dbReference>